<accession>A0A2P8F3L2</accession>
<dbReference type="InterPro" id="IPR011990">
    <property type="entry name" value="TPR-like_helical_dom_sf"/>
</dbReference>
<dbReference type="AlphaFoldDB" id="A0A2P8F3L2"/>
<dbReference type="EMBL" id="PYGI01000002">
    <property type="protein sequence ID" value="PSL16307.1"/>
    <property type="molecule type" value="Genomic_DNA"/>
</dbReference>
<keyword evidence="4" id="KW-1185">Reference proteome</keyword>
<protein>
    <submittedName>
        <fullName evidence="3">Tetratricopeptide repeat protein</fullName>
    </submittedName>
</protein>
<name>A0A2P8F3L2_9GAMM</name>
<dbReference type="SMART" id="SM00028">
    <property type="entry name" value="TPR"/>
    <property type="match status" value="4"/>
</dbReference>
<proteinExistence type="predicted"/>
<evidence type="ECO:0000313" key="3">
    <source>
        <dbReference type="EMBL" id="PSL16307.1"/>
    </source>
</evidence>
<dbReference type="SUPFAM" id="SSF48452">
    <property type="entry name" value="TPR-like"/>
    <property type="match status" value="1"/>
</dbReference>
<dbReference type="InterPro" id="IPR011006">
    <property type="entry name" value="CheY-like_superfamily"/>
</dbReference>
<dbReference type="RefSeq" id="WP_106590514.1">
    <property type="nucleotide sequence ID" value="NZ_PYGI01000002.1"/>
</dbReference>
<dbReference type="SUPFAM" id="SSF52172">
    <property type="entry name" value="CheY-like"/>
    <property type="match status" value="1"/>
</dbReference>
<dbReference type="Gene3D" id="3.40.50.2300">
    <property type="match status" value="1"/>
</dbReference>
<gene>
    <name evidence="3" type="ORF">CLV44_102232</name>
</gene>
<dbReference type="PROSITE" id="PS50110">
    <property type="entry name" value="RESPONSE_REGULATORY"/>
    <property type="match status" value="1"/>
</dbReference>
<comment type="caution">
    <text evidence="1">Lacks conserved residue(s) required for the propagation of feature annotation.</text>
</comment>
<organism evidence="3 4">
    <name type="scientific">Marinobacterium halophilum</name>
    <dbReference type="NCBI Taxonomy" id="267374"/>
    <lineage>
        <taxon>Bacteria</taxon>
        <taxon>Pseudomonadati</taxon>
        <taxon>Pseudomonadota</taxon>
        <taxon>Gammaproteobacteria</taxon>
        <taxon>Oceanospirillales</taxon>
        <taxon>Oceanospirillaceae</taxon>
        <taxon>Marinobacterium</taxon>
    </lineage>
</organism>
<dbReference type="Proteomes" id="UP000242133">
    <property type="component" value="Unassembled WGS sequence"/>
</dbReference>
<evidence type="ECO:0000256" key="1">
    <source>
        <dbReference type="PROSITE-ProRule" id="PRU00169"/>
    </source>
</evidence>
<dbReference type="Gene3D" id="1.25.40.10">
    <property type="entry name" value="Tetratricopeptide repeat domain"/>
    <property type="match status" value="2"/>
</dbReference>
<evidence type="ECO:0000259" key="2">
    <source>
        <dbReference type="PROSITE" id="PS50110"/>
    </source>
</evidence>
<dbReference type="InterPro" id="IPR001789">
    <property type="entry name" value="Sig_transdc_resp-reg_receiver"/>
</dbReference>
<dbReference type="OrthoDB" id="7298659at2"/>
<dbReference type="InterPro" id="IPR019734">
    <property type="entry name" value="TPR_rpt"/>
</dbReference>
<reference evidence="3 4" key="1">
    <citation type="submission" date="2018-03" db="EMBL/GenBank/DDBJ databases">
        <title>Genomic Encyclopedia of Archaeal and Bacterial Type Strains, Phase II (KMG-II): from individual species to whole genera.</title>
        <authorList>
            <person name="Goeker M."/>
        </authorList>
    </citation>
    <scope>NUCLEOTIDE SEQUENCE [LARGE SCALE GENOMIC DNA]</scope>
    <source>
        <strain evidence="3 4">DSM 17586</strain>
    </source>
</reference>
<dbReference type="GO" id="GO:0000160">
    <property type="term" value="P:phosphorelay signal transduction system"/>
    <property type="evidence" value="ECO:0007669"/>
    <property type="project" value="InterPro"/>
</dbReference>
<sequence length="534" mass="60148">MDTIFSAKKALILDKRHDDLRTLRELLLRLGVGQVMVASSVNMALSILREESVDLCFMVYDLGKGEKSGLQLMYEAQAEGLYRYGTSYILVADTDAAALMFGSLESSPDLCIDKPYNEAQVRLSLERLLRLKLALSPLDVCMDKAHWVEALSLCEQKLEQFPALRIFLQRLQGIILLKLGRYVQARTLFDRLLSERDQHWMRVGVGVAAYHQGDLVQAEDSLAWVIRQQQVCVDAFNWLARLHRLKGDLQQSVILLRKSVLLQPSVAFLQSAQGHAAAQVKDWRLAVDSFRAAVRFGRYSAFQSPENYFALAQALKARMDNLQGPPAEEAEREAIQVLEQVVEDFDHDPVAQFRSRLLLADLLRQCGDRVRAEQAGRAALGLFEELPLERRAQWLDQLTDGLEQSESASHALAVRHALTPKMAGIDWASANIRGMKQFRKAALTPARDNFIAAYQAQPGNPSVGLNLVQTELELLRQSSAGQPVEGIRRCDDILHGLQYAALTQRQQQRYQTLAERLALQVRTRLMPPLPDQNN</sequence>
<feature type="domain" description="Response regulatory" evidence="2">
    <location>
        <begin position="9"/>
        <end position="129"/>
    </location>
</feature>
<evidence type="ECO:0000313" key="4">
    <source>
        <dbReference type="Proteomes" id="UP000242133"/>
    </source>
</evidence>
<dbReference type="Pfam" id="PF13432">
    <property type="entry name" value="TPR_16"/>
    <property type="match status" value="1"/>
</dbReference>
<comment type="caution">
    <text evidence="3">The sequence shown here is derived from an EMBL/GenBank/DDBJ whole genome shotgun (WGS) entry which is preliminary data.</text>
</comment>